<organism evidence="2 3">
    <name type="scientific">Microbacterium murale</name>
    <dbReference type="NCBI Taxonomy" id="1081040"/>
    <lineage>
        <taxon>Bacteria</taxon>
        <taxon>Bacillati</taxon>
        <taxon>Actinomycetota</taxon>
        <taxon>Actinomycetes</taxon>
        <taxon>Micrococcales</taxon>
        <taxon>Microbacteriaceae</taxon>
        <taxon>Microbacterium</taxon>
    </lineage>
</organism>
<dbReference type="Pfam" id="PF02558">
    <property type="entry name" value="ApbA"/>
    <property type="match status" value="1"/>
</dbReference>
<feature type="domain" description="Ketopantoate reductase N-terminal" evidence="1">
    <location>
        <begin position="4"/>
        <end position="154"/>
    </location>
</feature>
<accession>A0ABU0P9U2</accession>
<name>A0ABU0P9U2_9MICO</name>
<keyword evidence="3" id="KW-1185">Reference proteome</keyword>
<evidence type="ECO:0000313" key="3">
    <source>
        <dbReference type="Proteomes" id="UP001239085"/>
    </source>
</evidence>
<dbReference type="InterPro" id="IPR036291">
    <property type="entry name" value="NAD(P)-bd_dom_sf"/>
</dbReference>
<dbReference type="Proteomes" id="UP001239085">
    <property type="component" value="Unassembled WGS sequence"/>
</dbReference>
<evidence type="ECO:0000313" key="2">
    <source>
        <dbReference type="EMBL" id="MDQ0644088.1"/>
    </source>
</evidence>
<keyword evidence="2" id="KW-0560">Oxidoreductase</keyword>
<dbReference type="SUPFAM" id="SSF51735">
    <property type="entry name" value="NAD(P)-binding Rossmann-fold domains"/>
    <property type="match status" value="1"/>
</dbReference>
<dbReference type="EC" id="1.1.1.169" evidence="2"/>
<dbReference type="RefSeq" id="WP_307361439.1">
    <property type="nucleotide sequence ID" value="NZ_JAUSXK010000001.1"/>
</dbReference>
<sequence length="315" mass="34338">MRVLMFGRGVISTIYGHALQEAGHDVEFHVRKGRAEQFGDEVVVDLIDARRSPLGMRSRLAVPTRLRESVGSADGFELVVLSVGHHHLEAAAEFLAPRIGDATVLVLGNVWDEPLAAVEPIPATQVVFGFPQAGGGFDDDGVLRGALMRTLIVGRSDTAPSARQLAVRGAFLQAGFTIREEKDMRGWLWLHFIADVGMHAQGHRHGGLANMIGDRRALRDAFLITRELLPVIQARGVDLRRHRRAILPFRLPAQTSAALAWASTRFAIAQVSLAAHTDPDAPEPRAVIRDALLETRRLGIPTPRLDAALSSEGVR</sequence>
<dbReference type="EMBL" id="JAUSXK010000001">
    <property type="protein sequence ID" value="MDQ0644088.1"/>
    <property type="molecule type" value="Genomic_DNA"/>
</dbReference>
<dbReference type="Gene3D" id="3.40.50.720">
    <property type="entry name" value="NAD(P)-binding Rossmann-like Domain"/>
    <property type="match status" value="1"/>
</dbReference>
<comment type="caution">
    <text evidence="2">The sequence shown here is derived from an EMBL/GenBank/DDBJ whole genome shotgun (WGS) entry which is preliminary data.</text>
</comment>
<gene>
    <name evidence="2" type="ORF">QFZ46_002248</name>
</gene>
<proteinExistence type="predicted"/>
<protein>
    <submittedName>
        <fullName evidence="2">2-dehydropantoate 2-reductase</fullName>
        <ecNumber evidence="2">1.1.1.169</ecNumber>
    </submittedName>
</protein>
<dbReference type="GO" id="GO:0008677">
    <property type="term" value="F:2-dehydropantoate 2-reductase activity"/>
    <property type="evidence" value="ECO:0007669"/>
    <property type="project" value="UniProtKB-EC"/>
</dbReference>
<reference evidence="2 3" key="1">
    <citation type="submission" date="2023-07" db="EMBL/GenBank/DDBJ databases">
        <title>Comparative genomics of wheat-associated soil bacteria to identify genetic determinants of phenazine resistance.</title>
        <authorList>
            <person name="Mouncey N."/>
        </authorList>
    </citation>
    <scope>NUCLEOTIDE SEQUENCE [LARGE SCALE GENOMIC DNA]</scope>
    <source>
        <strain evidence="2 3">W2I7</strain>
    </source>
</reference>
<evidence type="ECO:0000259" key="1">
    <source>
        <dbReference type="Pfam" id="PF02558"/>
    </source>
</evidence>
<dbReference type="InterPro" id="IPR013332">
    <property type="entry name" value="KPR_N"/>
</dbReference>